<feature type="region of interest" description="Disordered" evidence="1">
    <location>
        <begin position="1"/>
        <end position="78"/>
    </location>
</feature>
<dbReference type="Proteomes" id="UP001165060">
    <property type="component" value="Unassembled WGS sequence"/>
</dbReference>
<dbReference type="EMBL" id="BRYB01001882">
    <property type="protein sequence ID" value="GMI35602.1"/>
    <property type="molecule type" value="Genomic_DNA"/>
</dbReference>
<reference evidence="2 3" key="1">
    <citation type="journal article" date="2023" name="Commun. Biol.">
        <title>Genome analysis of Parmales, the sister group of diatoms, reveals the evolutionary specialization of diatoms from phago-mixotrophs to photoautotrophs.</title>
        <authorList>
            <person name="Ban H."/>
            <person name="Sato S."/>
            <person name="Yoshikawa S."/>
            <person name="Yamada K."/>
            <person name="Nakamura Y."/>
            <person name="Ichinomiya M."/>
            <person name="Sato N."/>
            <person name="Blanc-Mathieu R."/>
            <person name="Endo H."/>
            <person name="Kuwata A."/>
            <person name="Ogata H."/>
        </authorList>
    </citation>
    <scope>NUCLEOTIDE SEQUENCE [LARGE SCALE GENOMIC DNA]</scope>
</reference>
<accession>A0ABQ6MXI4</accession>
<evidence type="ECO:0000313" key="3">
    <source>
        <dbReference type="Proteomes" id="UP001165060"/>
    </source>
</evidence>
<protein>
    <submittedName>
        <fullName evidence="2">Uncharacterized protein</fullName>
    </submittedName>
</protein>
<sequence length="229" mass="24522">MPASTRARAPLQSETYPFWPRLRSSPTRVGRGGGRSARASPRPTPEVGRGRPRGGGTRGVGPRGLRRFPAAEDRGRPTAARGWIDDASWCRSRCARTRAAVRERDQGSPSPAPAAPAELAFDVAGEARRLLSTPGVPTALVAAPAWGDPGEFLDAVYALDDGGDRRPRSWTGAVLLVAVPPGRSPSCARRTWKRRGGEEATGRIAEANEGALLGRRAGEVEDMFRRLAR</sequence>
<proteinExistence type="predicted"/>
<evidence type="ECO:0000256" key="1">
    <source>
        <dbReference type="SAM" id="MobiDB-lite"/>
    </source>
</evidence>
<organism evidence="2 3">
    <name type="scientific">Tetraparma gracilis</name>
    <dbReference type="NCBI Taxonomy" id="2962635"/>
    <lineage>
        <taxon>Eukaryota</taxon>
        <taxon>Sar</taxon>
        <taxon>Stramenopiles</taxon>
        <taxon>Ochrophyta</taxon>
        <taxon>Bolidophyceae</taxon>
        <taxon>Parmales</taxon>
        <taxon>Triparmaceae</taxon>
        <taxon>Tetraparma</taxon>
    </lineage>
</organism>
<evidence type="ECO:0000313" key="2">
    <source>
        <dbReference type="EMBL" id="GMI35602.1"/>
    </source>
</evidence>
<name>A0ABQ6MXI4_9STRA</name>
<gene>
    <name evidence="2" type="ORF">TeGR_g7914</name>
</gene>
<comment type="caution">
    <text evidence="2">The sequence shown here is derived from an EMBL/GenBank/DDBJ whole genome shotgun (WGS) entry which is preliminary data.</text>
</comment>
<keyword evidence="3" id="KW-1185">Reference proteome</keyword>
<feature type="compositionally biased region" description="Low complexity" evidence="1">
    <location>
        <begin position="36"/>
        <end position="47"/>
    </location>
</feature>
<feature type="compositionally biased region" description="Gly residues" evidence="1">
    <location>
        <begin position="53"/>
        <end position="62"/>
    </location>
</feature>